<protein>
    <submittedName>
        <fullName evidence="2">Uncharacterized protein</fullName>
    </submittedName>
</protein>
<feature type="region of interest" description="Disordered" evidence="1">
    <location>
        <begin position="30"/>
        <end position="54"/>
    </location>
</feature>
<feature type="compositionally biased region" description="Basic and acidic residues" evidence="1">
    <location>
        <begin position="36"/>
        <end position="46"/>
    </location>
</feature>
<comment type="caution">
    <text evidence="2">The sequence shown here is derived from an EMBL/GenBank/DDBJ whole genome shotgun (WGS) entry which is preliminary data.</text>
</comment>
<evidence type="ECO:0000313" key="3">
    <source>
        <dbReference type="Proteomes" id="UP000499080"/>
    </source>
</evidence>
<dbReference type="Proteomes" id="UP000499080">
    <property type="component" value="Unassembled WGS sequence"/>
</dbReference>
<name>A0A4Y2DYF7_ARAVE</name>
<organism evidence="2 3">
    <name type="scientific">Araneus ventricosus</name>
    <name type="common">Orbweaver spider</name>
    <name type="synonym">Epeira ventricosa</name>
    <dbReference type="NCBI Taxonomy" id="182803"/>
    <lineage>
        <taxon>Eukaryota</taxon>
        <taxon>Metazoa</taxon>
        <taxon>Ecdysozoa</taxon>
        <taxon>Arthropoda</taxon>
        <taxon>Chelicerata</taxon>
        <taxon>Arachnida</taxon>
        <taxon>Araneae</taxon>
        <taxon>Araneomorphae</taxon>
        <taxon>Entelegynae</taxon>
        <taxon>Araneoidea</taxon>
        <taxon>Araneidae</taxon>
        <taxon>Araneus</taxon>
    </lineage>
</organism>
<evidence type="ECO:0000256" key="1">
    <source>
        <dbReference type="SAM" id="MobiDB-lite"/>
    </source>
</evidence>
<sequence>MQEIWKLLFLLCSIHKRRVTGNAACRQQAIRKRERRVAETEEERNRRLSTMEQRGQDIRVAETEEQNNSRLTVMA</sequence>
<accession>A0A4Y2DYF7</accession>
<feature type="non-terminal residue" evidence="2">
    <location>
        <position position="75"/>
    </location>
</feature>
<dbReference type="EMBL" id="BGPR01091057">
    <property type="protein sequence ID" value="GBM21791.1"/>
    <property type="molecule type" value="Genomic_DNA"/>
</dbReference>
<reference evidence="2 3" key="1">
    <citation type="journal article" date="2019" name="Sci. Rep.">
        <title>Orb-weaving spider Araneus ventricosus genome elucidates the spidroin gene catalogue.</title>
        <authorList>
            <person name="Kono N."/>
            <person name="Nakamura H."/>
            <person name="Ohtoshi R."/>
            <person name="Moran D.A.P."/>
            <person name="Shinohara A."/>
            <person name="Yoshida Y."/>
            <person name="Fujiwara M."/>
            <person name="Mori M."/>
            <person name="Tomita M."/>
            <person name="Arakawa K."/>
        </authorList>
    </citation>
    <scope>NUCLEOTIDE SEQUENCE [LARGE SCALE GENOMIC DNA]</scope>
</reference>
<proteinExistence type="predicted"/>
<evidence type="ECO:0000313" key="2">
    <source>
        <dbReference type="EMBL" id="GBM21791.1"/>
    </source>
</evidence>
<keyword evidence="3" id="KW-1185">Reference proteome</keyword>
<dbReference type="AlphaFoldDB" id="A0A4Y2DYF7"/>
<gene>
    <name evidence="2" type="ORF">AVEN_150798_1</name>
</gene>